<gene>
    <name evidence="2" type="ORF">METZ01_LOCUS175703</name>
</gene>
<protein>
    <recommendedName>
        <fullName evidence="3">DUF5666 domain-containing protein</fullName>
    </recommendedName>
</protein>
<dbReference type="EMBL" id="UINC01033485">
    <property type="protein sequence ID" value="SVB22849.1"/>
    <property type="molecule type" value="Genomic_DNA"/>
</dbReference>
<name>A0A382CAI0_9ZZZZ</name>
<evidence type="ECO:0008006" key="3">
    <source>
        <dbReference type="Google" id="ProtNLM"/>
    </source>
</evidence>
<sequence>MRNLILIISIAILIGGTYSIGFYNGNNNASKTITLAKNGGEQYLKLNPPGKTVSELKNNENSYTDEEGKILAKLKSGEITLDEVPEDLRNKLRSEFAQTRPNLNPLSNLQGSKSKGETDNFKPGRSLSGKITKIENDYLEIETEMGVIQIIVSDSTLIKSTSKVNKSDLSINTTISVSGQREDTGFKAKEIIITK</sequence>
<dbReference type="AlphaFoldDB" id="A0A382CAI0"/>
<feature type="region of interest" description="Disordered" evidence="1">
    <location>
        <begin position="95"/>
        <end position="127"/>
    </location>
</feature>
<accession>A0A382CAI0</accession>
<organism evidence="2">
    <name type="scientific">marine metagenome</name>
    <dbReference type="NCBI Taxonomy" id="408172"/>
    <lineage>
        <taxon>unclassified sequences</taxon>
        <taxon>metagenomes</taxon>
        <taxon>ecological metagenomes</taxon>
    </lineage>
</organism>
<feature type="compositionally biased region" description="Polar residues" evidence="1">
    <location>
        <begin position="96"/>
        <end position="113"/>
    </location>
</feature>
<reference evidence="2" key="1">
    <citation type="submission" date="2018-05" db="EMBL/GenBank/DDBJ databases">
        <authorList>
            <person name="Lanie J.A."/>
            <person name="Ng W.-L."/>
            <person name="Kazmierczak K.M."/>
            <person name="Andrzejewski T.M."/>
            <person name="Davidsen T.M."/>
            <person name="Wayne K.J."/>
            <person name="Tettelin H."/>
            <person name="Glass J.I."/>
            <person name="Rusch D."/>
            <person name="Podicherti R."/>
            <person name="Tsui H.-C.T."/>
            <person name="Winkler M.E."/>
        </authorList>
    </citation>
    <scope>NUCLEOTIDE SEQUENCE</scope>
</reference>
<proteinExistence type="predicted"/>
<evidence type="ECO:0000256" key="1">
    <source>
        <dbReference type="SAM" id="MobiDB-lite"/>
    </source>
</evidence>
<evidence type="ECO:0000313" key="2">
    <source>
        <dbReference type="EMBL" id="SVB22849.1"/>
    </source>
</evidence>